<organism evidence="1 2">
    <name type="scientific">Glutamicibacter protophormiae</name>
    <name type="common">Brevibacterium protophormiae</name>
    <dbReference type="NCBI Taxonomy" id="37930"/>
    <lineage>
        <taxon>Bacteria</taxon>
        <taxon>Bacillati</taxon>
        <taxon>Actinomycetota</taxon>
        <taxon>Actinomycetes</taxon>
        <taxon>Micrococcales</taxon>
        <taxon>Micrococcaceae</taxon>
        <taxon>Glutamicibacter</taxon>
    </lineage>
</organism>
<accession>A0ABS4XMI7</accession>
<evidence type="ECO:0000313" key="2">
    <source>
        <dbReference type="Proteomes" id="UP001195422"/>
    </source>
</evidence>
<keyword evidence="2" id="KW-1185">Reference proteome</keyword>
<evidence type="ECO:0000313" key="1">
    <source>
        <dbReference type="EMBL" id="MBP2397595.1"/>
    </source>
</evidence>
<sequence length="74" mass="8375">MNPRHRKDLHLSLSDDQFDDLLSALESHRNYLQRLAEEAANGFGLGAPYWGGRVNEVQELIVMVQHLGSGDETR</sequence>
<reference evidence="1 2" key="1">
    <citation type="submission" date="2021-03" db="EMBL/GenBank/DDBJ databases">
        <title>Sequencing the genomes of 1000 actinobacteria strains.</title>
        <authorList>
            <person name="Klenk H.-P."/>
        </authorList>
    </citation>
    <scope>NUCLEOTIDE SEQUENCE [LARGE SCALE GENOMIC DNA]</scope>
    <source>
        <strain evidence="1 2">DSM 20168</strain>
    </source>
</reference>
<proteinExistence type="predicted"/>
<comment type="caution">
    <text evidence="1">The sequence shown here is derived from an EMBL/GenBank/DDBJ whole genome shotgun (WGS) entry which is preliminary data.</text>
</comment>
<protein>
    <submittedName>
        <fullName evidence="1">Uncharacterized protein</fullName>
    </submittedName>
</protein>
<dbReference type="RefSeq" id="WP_350536755.1">
    <property type="nucleotide sequence ID" value="NZ_JBEOTX010000067.1"/>
</dbReference>
<gene>
    <name evidence="1" type="ORF">JOF39_000676</name>
</gene>
<dbReference type="Proteomes" id="UP001195422">
    <property type="component" value="Unassembled WGS sequence"/>
</dbReference>
<name>A0ABS4XMI7_GLUPR</name>
<dbReference type="EMBL" id="JAGIOJ010000001">
    <property type="protein sequence ID" value="MBP2397595.1"/>
    <property type="molecule type" value="Genomic_DNA"/>
</dbReference>